<evidence type="ECO:0000259" key="7">
    <source>
        <dbReference type="PROSITE" id="PS50011"/>
    </source>
</evidence>
<feature type="compositionally biased region" description="Low complexity" evidence="6">
    <location>
        <begin position="1041"/>
        <end position="1054"/>
    </location>
</feature>
<evidence type="ECO:0000313" key="10">
    <source>
        <dbReference type="RefSeq" id="XP_022303893.1"/>
    </source>
</evidence>
<dbReference type="Proteomes" id="UP000694844">
    <property type="component" value="Chromosome 9"/>
</dbReference>
<feature type="compositionally biased region" description="Polar residues" evidence="6">
    <location>
        <begin position="609"/>
        <end position="619"/>
    </location>
</feature>
<keyword evidence="3" id="KW-0418">Kinase</keyword>
<feature type="compositionally biased region" description="Basic residues" evidence="6">
    <location>
        <begin position="499"/>
        <end position="516"/>
    </location>
</feature>
<dbReference type="InterPro" id="IPR008271">
    <property type="entry name" value="Ser/Thr_kinase_AS"/>
</dbReference>
<proteinExistence type="predicted"/>
<dbReference type="KEGG" id="cvn:111111297"/>
<accession>A0A8B8BKQ5</accession>
<feature type="compositionally biased region" description="Basic and acidic residues" evidence="6">
    <location>
        <begin position="179"/>
        <end position="194"/>
    </location>
</feature>
<feature type="compositionally biased region" description="Basic residues" evidence="6">
    <location>
        <begin position="552"/>
        <end position="573"/>
    </location>
</feature>
<feature type="compositionally biased region" description="Low complexity" evidence="6">
    <location>
        <begin position="1903"/>
        <end position="1912"/>
    </location>
</feature>
<reference evidence="9 10" key="1">
    <citation type="submission" date="2025-04" db="UniProtKB">
        <authorList>
            <consortium name="RefSeq"/>
        </authorList>
    </citation>
    <scope>IDENTIFICATION</scope>
    <source>
        <tissue evidence="9 10">Whole sample</tissue>
    </source>
</reference>
<protein>
    <submittedName>
        <fullName evidence="9 10">Uncharacterized protein LOC111111297 isoform X1</fullName>
    </submittedName>
</protein>
<dbReference type="PANTHER" id="PTHR48016:SF56">
    <property type="entry name" value="MAPKK KINASE"/>
    <property type="match status" value="1"/>
</dbReference>
<feature type="region of interest" description="Disordered" evidence="6">
    <location>
        <begin position="1796"/>
        <end position="1860"/>
    </location>
</feature>
<name>A0A8B8BKQ5_CRAVI</name>
<dbReference type="PROSITE" id="PS50011">
    <property type="entry name" value="PROTEIN_KINASE_DOM"/>
    <property type="match status" value="1"/>
</dbReference>
<dbReference type="InterPro" id="IPR050538">
    <property type="entry name" value="MAP_kinase_kinase_kinase"/>
</dbReference>
<dbReference type="OrthoDB" id="5836549at2759"/>
<feature type="region of interest" description="Disordered" evidence="6">
    <location>
        <begin position="496"/>
        <end position="702"/>
    </location>
</feature>
<feature type="region of interest" description="Disordered" evidence="6">
    <location>
        <begin position="1903"/>
        <end position="2030"/>
    </location>
</feature>
<sequence>MKDLDKFPTKEKRLRLRGRSLGDKDGIASYRLTVSDEGGGKPITRVESSCASFIEKPWCKSVGQGQTRVNPQNLVEAANGKGVSRKCENLHQALIVQKESCTCKYKEKGTMVDEAKTSCVKNSLQKLDQIHKPRNEVDKNMNEKKWLSKCGKQMEGKESGKQAEGKEVKGHFLSIGGREKRDRMKKDKEEIDRKNRSKQSKLRLCVTKETSPKELACDCYQGTSFENQMLEPKNAETERDRYTKEDENTVHRTKIDMLTAVKLVQQGSKGNQLCRQKSAEEHMGDLGNLVGSALSYPTVGDALYSPLLSLIIHPLSLRDLSSAPDKQDPGEETCHDNRKKLALKETDYEPTPQGEKTESKMKAEITVKHSTEDKAQDDCVKDSQESPVALIKWLSELQRDMENTQNKFQEIQKSFCTLKSVVSILEKQRFPNELVTAPLLSSLTKDEPKRKKARKNKNLSDMLNKERENFPVWMKRKRANFLDVLNRMREDLPDMPRWKSVRKRRHLPVKPSRKKLQKTENISKKKKTKKNLPTSENRKKPWKRGTFPDMPRKKRPWKRKRVLGMPSRRRKPKTIVNLPASSSRKRDDCIDFPQKKRPRRRASLPPLYTASTSQTSTPSIGKGDKSVQGDPVDSDGNRSQKKRKSSSDDLSEKENRNNDDEKDRDEKEDPPFNDRGPGKLLRGRSNELYTSDNMGDPNYKYRRKHGQLRNGQEQLADLLGLLSSLDQDIPPDLMAEIKAFIADINPCLVICLKKQSGNDLDSCEICTCVMTLTSHFGSCNSEMQMCKFCTQLFRLVQQHILLCRANNTSALCPVLVCRKISFLINEDPNMIFTKEAKIWRKLKKYIGGFMQRKEMTESRLEDSETCFSMTSLTSINPMSGLGLQGVGGAVNPPAPPKVHRPSHTYMPSLTIIHEDQDRSLNVTDYVDQPPTDRISRSEPILRKRQDGTIEALKPLNLQRTKRRPLMRVNSAEKIHPPSPMVTGPPPSFVIPKKELTKPLKLVRKVSFKQQEGAASVRRALDVEPDAFPESVAVESDELSEPRSLSSIPSEPSSIEQERVYGSQYTSVQGGSHPFTFGETQFLSLKEKPTGTPGIGEVVYAYRNVLLEVIQFWDELKLQYKQYGKLLNKSVKEEGVIYPDCKKLLQILGHRYQKDFQWVRLAHLGSGMFGHCHMAMDYSSEYHFCIKKIHISKYRADEIKIWSDLDHPNVVRFHGALRRKEKIYIIAEFIPGGNLTEVINSQKTLMRRLSQRKALQLFHQLLAVLVYLEKKSVIHEDIKSDNILLREDGREIVLADFGVARRQTTKVSNLVGTPTHFSPEKAESRGHDFKSDLWAACCVLLHVLSGDPPWVRRYPNATALHFLIATKPAPLDDVPKNIHKDVRSLIEKCLDKTPSERPAAKALLQHPAFQLIHESGDNMYSILSSGGLIQDDTRLPSTRQTGTTEDILREIQERMGQPEEDVFTGHVSVRDNITGILGKSEKMEDHPDVSRVGRSGDDHPVISSGVGGSSIDHLQRQISDGEVTNKHNSAVSFSGHLEQRTEEVKNREDSFHASIKKSILATQKDILEESSQDPVEFYGQFLSDDFPINNGFPFPDQSLYNPPLYHVYPVFYSTSRPSHEEEEQSADDLLNIPLFTDLIDEADQRENTDIERLHAQVFNEQLSKTSSSSDLLMPNYQGSQHSGSSGDFNQDIIIQTLMEEPENGSESSRGRLRSRSSTRSEETGRSSHSDIGESVVLDLLQKPEDGGSTSMASSNTIGGNLPHSILFDFDSKSKSSESFHTPAEEIIVVEEERKVDNEEKKIGEEGREPAALKKISTSQEGSRSNSEEAHRVDPGNSTQTLSKMIPWNPGFDSRRSPNSTMFDEVDQNITDDDLFADTGSYKSEEINKSKSAECSIKSAECSIKSSSSANLSSQEAPAMGPITPFTIEKDPQDPSKQIVVVDKDPTKTLPPPRHFRKPTQLNFRNPPKSRESSKRLSNPEVARPYTPLTPQKYFTPQINPSKPFTLTTPTSGYMTSTTRRSISPKERERDDEYEKLIRDLSHHSGDPISELDIEDQPAPIEDEPSLSEEEMFKYSLQLVRDKYITEPEDDKCVKVDVEKLDGEHFVTRLPFEYSNKPWKNFVEENFNMMKTHNIDMLTLHFLDNAPLDLQEKPIESHKNYRVALKVVEVTEHGRDDLPWYCQNGICRVGGGIPV</sequence>
<feature type="compositionally biased region" description="Basic and acidic residues" evidence="6">
    <location>
        <begin position="1796"/>
        <end position="1810"/>
    </location>
</feature>
<feature type="compositionally biased region" description="Basic and acidic residues" evidence="6">
    <location>
        <begin position="325"/>
        <end position="336"/>
    </location>
</feature>
<evidence type="ECO:0000256" key="2">
    <source>
        <dbReference type="ARBA" id="ARBA00022741"/>
    </source>
</evidence>
<dbReference type="PROSITE" id="PS00107">
    <property type="entry name" value="PROTEIN_KINASE_ATP"/>
    <property type="match status" value="1"/>
</dbReference>
<keyword evidence="2 5" id="KW-0547">Nucleotide-binding</keyword>
<feature type="region of interest" description="Disordered" evidence="6">
    <location>
        <begin position="1698"/>
        <end position="1733"/>
    </location>
</feature>
<dbReference type="RefSeq" id="XP_022303893.1">
    <property type="nucleotide sequence ID" value="XM_022448185.1"/>
</dbReference>
<dbReference type="Gene3D" id="1.10.510.10">
    <property type="entry name" value="Transferase(Phosphotransferase) domain 1"/>
    <property type="match status" value="1"/>
</dbReference>
<dbReference type="RefSeq" id="XP_022303892.1">
    <property type="nucleotide sequence ID" value="XM_022448184.1"/>
</dbReference>
<keyword evidence="1" id="KW-0808">Transferase</keyword>
<feature type="compositionally biased region" description="Basic and acidic residues" evidence="6">
    <location>
        <begin position="1717"/>
        <end position="1730"/>
    </location>
</feature>
<dbReference type="SMART" id="SM00220">
    <property type="entry name" value="S_TKc"/>
    <property type="match status" value="1"/>
</dbReference>
<feature type="compositionally biased region" description="Low complexity" evidence="6">
    <location>
        <begin position="2004"/>
        <end position="2017"/>
    </location>
</feature>
<dbReference type="SUPFAM" id="SSF56112">
    <property type="entry name" value="Protein kinase-like (PK-like)"/>
    <property type="match status" value="1"/>
</dbReference>
<dbReference type="Gene3D" id="3.30.200.20">
    <property type="entry name" value="Phosphorylase Kinase, domain 1"/>
    <property type="match status" value="1"/>
</dbReference>
<dbReference type="InterPro" id="IPR000719">
    <property type="entry name" value="Prot_kinase_dom"/>
</dbReference>
<dbReference type="GO" id="GO:0005524">
    <property type="term" value="F:ATP binding"/>
    <property type="evidence" value="ECO:0007669"/>
    <property type="project" value="UniProtKB-UniRule"/>
</dbReference>
<dbReference type="PROSITE" id="PS00108">
    <property type="entry name" value="PROTEIN_KINASE_ST"/>
    <property type="match status" value="1"/>
</dbReference>
<feature type="compositionally biased region" description="Basic and acidic residues" evidence="6">
    <location>
        <begin position="645"/>
        <end position="672"/>
    </location>
</feature>
<evidence type="ECO:0000256" key="4">
    <source>
        <dbReference type="ARBA" id="ARBA00022840"/>
    </source>
</evidence>
<feature type="domain" description="Protein kinase" evidence="7">
    <location>
        <begin position="1157"/>
        <end position="1408"/>
    </location>
</feature>
<dbReference type="GO" id="GO:0004672">
    <property type="term" value="F:protein kinase activity"/>
    <property type="evidence" value="ECO:0007669"/>
    <property type="project" value="InterPro"/>
</dbReference>
<feature type="compositionally biased region" description="Polar residues" evidence="6">
    <location>
        <begin position="1987"/>
        <end position="2003"/>
    </location>
</feature>
<feature type="region of interest" description="Disordered" evidence="6">
    <location>
        <begin position="1663"/>
        <end position="1686"/>
    </location>
</feature>
<feature type="region of interest" description="Disordered" evidence="6">
    <location>
        <begin position="322"/>
        <end position="361"/>
    </location>
</feature>
<feature type="region of interest" description="Disordered" evidence="6">
    <location>
        <begin position="179"/>
        <end position="200"/>
    </location>
</feature>
<feature type="binding site" evidence="5">
    <location>
        <position position="1187"/>
    </location>
    <ligand>
        <name>ATP</name>
        <dbReference type="ChEBI" id="CHEBI:30616"/>
    </ligand>
</feature>
<dbReference type="PANTHER" id="PTHR48016">
    <property type="entry name" value="MAP KINASE KINASE KINASE SSK2-RELATED-RELATED"/>
    <property type="match status" value="1"/>
</dbReference>
<evidence type="ECO:0000313" key="8">
    <source>
        <dbReference type="Proteomes" id="UP000694844"/>
    </source>
</evidence>
<keyword evidence="8" id="KW-1185">Reference proteome</keyword>
<evidence type="ECO:0000256" key="6">
    <source>
        <dbReference type="SAM" id="MobiDB-lite"/>
    </source>
</evidence>
<evidence type="ECO:0000256" key="5">
    <source>
        <dbReference type="PROSITE-ProRule" id="PRU10141"/>
    </source>
</evidence>
<dbReference type="InterPro" id="IPR017441">
    <property type="entry name" value="Protein_kinase_ATP_BS"/>
</dbReference>
<feature type="region of interest" description="Disordered" evidence="6">
    <location>
        <begin position="1031"/>
        <end position="1055"/>
    </location>
</feature>
<feature type="compositionally biased region" description="Polar residues" evidence="6">
    <location>
        <begin position="1814"/>
        <end position="1823"/>
    </location>
</feature>
<evidence type="ECO:0000256" key="1">
    <source>
        <dbReference type="ARBA" id="ARBA00022679"/>
    </source>
</evidence>
<organism evidence="8 10">
    <name type="scientific">Crassostrea virginica</name>
    <name type="common">Eastern oyster</name>
    <dbReference type="NCBI Taxonomy" id="6565"/>
    <lineage>
        <taxon>Eukaryota</taxon>
        <taxon>Metazoa</taxon>
        <taxon>Spiralia</taxon>
        <taxon>Lophotrochozoa</taxon>
        <taxon>Mollusca</taxon>
        <taxon>Bivalvia</taxon>
        <taxon>Autobranchia</taxon>
        <taxon>Pteriomorphia</taxon>
        <taxon>Ostreida</taxon>
        <taxon>Ostreoidea</taxon>
        <taxon>Ostreidae</taxon>
        <taxon>Crassostrea</taxon>
    </lineage>
</organism>
<evidence type="ECO:0000256" key="3">
    <source>
        <dbReference type="ARBA" id="ARBA00022777"/>
    </source>
</evidence>
<gene>
    <name evidence="9 10" type="primary">LOC111111297</name>
</gene>
<dbReference type="GeneID" id="111111297"/>
<dbReference type="InterPro" id="IPR011009">
    <property type="entry name" value="Kinase-like_dom_sf"/>
</dbReference>
<dbReference type="Pfam" id="PF00069">
    <property type="entry name" value="Pkinase"/>
    <property type="match status" value="1"/>
</dbReference>
<evidence type="ECO:0000313" key="9">
    <source>
        <dbReference type="RefSeq" id="XP_022303892.1"/>
    </source>
</evidence>
<keyword evidence="4 5" id="KW-0067">ATP-binding</keyword>